<dbReference type="HAMAP" id="MF_00074">
    <property type="entry name" value="16SrRNA_methyltr_G"/>
    <property type="match status" value="1"/>
</dbReference>
<keyword evidence="5 6" id="KW-0949">S-adenosyl-L-methionine</keyword>
<keyword evidence="4 6" id="KW-0808">Transferase</keyword>
<feature type="binding site" evidence="6">
    <location>
        <position position="85"/>
    </location>
    <ligand>
        <name>S-adenosyl-L-methionine</name>
        <dbReference type="ChEBI" id="CHEBI:59789"/>
    </ligand>
</feature>
<gene>
    <name evidence="6" type="primary">rsmG</name>
    <name evidence="7" type="ORF">CLV28_2598</name>
</gene>
<dbReference type="SUPFAM" id="SSF53335">
    <property type="entry name" value="S-adenosyl-L-methionine-dependent methyltransferases"/>
    <property type="match status" value="1"/>
</dbReference>
<evidence type="ECO:0000313" key="8">
    <source>
        <dbReference type="Proteomes" id="UP000231693"/>
    </source>
</evidence>
<comment type="caution">
    <text evidence="7">The sequence shown here is derived from an EMBL/GenBank/DDBJ whole genome shotgun (WGS) entry which is preliminary data.</text>
</comment>
<comment type="function">
    <text evidence="6">Specifically methylates the N7 position of a guanine in 16S rRNA.</text>
</comment>
<comment type="subcellular location">
    <subcellularLocation>
        <location evidence="6">Cytoplasm</location>
    </subcellularLocation>
</comment>
<evidence type="ECO:0000256" key="6">
    <source>
        <dbReference type="HAMAP-Rule" id="MF_00074"/>
    </source>
</evidence>
<evidence type="ECO:0000256" key="4">
    <source>
        <dbReference type="ARBA" id="ARBA00022679"/>
    </source>
</evidence>
<accession>A0A2M9CCV9</accession>
<evidence type="ECO:0000256" key="3">
    <source>
        <dbReference type="ARBA" id="ARBA00022603"/>
    </source>
</evidence>
<sequence>MSEAHGVSGDADGVDRDLAQSPAVREVFGSAYDQVSRYAEMLVREGELRGLIGPRELPRLWERHIVNSAAVVPYLRPQGTLADIGSGAGLPGIVIAAMRPALTVKLIEPMERRCTWLAEVVDELGLDNVEILRGRAEEYHDAFEVDIVTARAVAALDKLARMSLPLLSKQGEMVVLKGRNVASEVPGARKVLRKYAMGEPEIIEAVTAPGLESTTVVRIQRAV</sequence>
<dbReference type="RefSeq" id="WP_100423767.1">
    <property type="nucleotide sequence ID" value="NZ_BOOX01000005.1"/>
</dbReference>
<dbReference type="GO" id="GO:0005829">
    <property type="term" value="C:cytosol"/>
    <property type="evidence" value="ECO:0007669"/>
    <property type="project" value="TreeGrafter"/>
</dbReference>
<evidence type="ECO:0000313" key="7">
    <source>
        <dbReference type="EMBL" id="PJJ69141.1"/>
    </source>
</evidence>
<feature type="binding site" evidence="6">
    <location>
        <position position="151"/>
    </location>
    <ligand>
        <name>S-adenosyl-L-methionine</name>
        <dbReference type="ChEBI" id="CHEBI:59789"/>
    </ligand>
</feature>
<dbReference type="Proteomes" id="UP000231693">
    <property type="component" value="Unassembled WGS sequence"/>
</dbReference>
<dbReference type="InterPro" id="IPR029063">
    <property type="entry name" value="SAM-dependent_MTases_sf"/>
</dbReference>
<dbReference type="PANTHER" id="PTHR31760">
    <property type="entry name" value="S-ADENOSYL-L-METHIONINE-DEPENDENT METHYLTRANSFERASES SUPERFAMILY PROTEIN"/>
    <property type="match status" value="1"/>
</dbReference>
<evidence type="ECO:0000256" key="1">
    <source>
        <dbReference type="ARBA" id="ARBA00022490"/>
    </source>
</evidence>
<dbReference type="InterPro" id="IPR003682">
    <property type="entry name" value="rRNA_ssu_MeTfrase_G"/>
</dbReference>
<evidence type="ECO:0000256" key="5">
    <source>
        <dbReference type="ARBA" id="ARBA00022691"/>
    </source>
</evidence>
<name>A0A2M9CCV9_9CELL</name>
<keyword evidence="2 6" id="KW-0698">rRNA processing</keyword>
<evidence type="ECO:0000256" key="2">
    <source>
        <dbReference type="ARBA" id="ARBA00022552"/>
    </source>
</evidence>
<keyword evidence="8" id="KW-1185">Reference proteome</keyword>
<dbReference type="AlphaFoldDB" id="A0A2M9CCV9"/>
<dbReference type="EC" id="2.1.1.-" evidence="6"/>
<dbReference type="GO" id="GO:0070043">
    <property type="term" value="F:rRNA (guanine-N7-)-methyltransferase activity"/>
    <property type="evidence" value="ECO:0007669"/>
    <property type="project" value="UniProtKB-UniRule"/>
</dbReference>
<proteinExistence type="inferred from homology"/>
<feature type="binding site" evidence="6">
    <location>
        <position position="90"/>
    </location>
    <ligand>
        <name>S-adenosyl-L-methionine</name>
        <dbReference type="ChEBI" id="CHEBI:59789"/>
    </ligand>
</feature>
<dbReference type="Pfam" id="PF02527">
    <property type="entry name" value="GidB"/>
    <property type="match status" value="1"/>
</dbReference>
<keyword evidence="1 6" id="KW-0963">Cytoplasm</keyword>
<organism evidence="7 8">
    <name type="scientific">Sediminihabitans luteus</name>
    <dbReference type="NCBI Taxonomy" id="1138585"/>
    <lineage>
        <taxon>Bacteria</taxon>
        <taxon>Bacillati</taxon>
        <taxon>Actinomycetota</taxon>
        <taxon>Actinomycetes</taxon>
        <taxon>Micrococcales</taxon>
        <taxon>Cellulomonadaceae</taxon>
        <taxon>Sediminihabitans</taxon>
    </lineage>
</organism>
<feature type="binding site" evidence="6">
    <location>
        <begin position="136"/>
        <end position="137"/>
    </location>
    <ligand>
        <name>S-adenosyl-L-methionine</name>
        <dbReference type="ChEBI" id="CHEBI:59789"/>
    </ligand>
</feature>
<dbReference type="PANTHER" id="PTHR31760:SF0">
    <property type="entry name" value="S-ADENOSYL-L-METHIONINE-DEPENDENT METHYLTRANSFERASES SUPERFAMILY PROTEIN"/>
    <property type="match status" value="1"/>
</dbReference>
<reference evidence="7 8" key="1">
    <citation type="submission" date="2017-11" db="EMBL/GenBank/DDBJ databases">
        <title>Genomic Encyclopedia of Archaeal and Bacterial Type Strains, Phase II (KMG-II): From Individual Species to Whole Genera.</title>
        <authorList>
            <person name="Goeker M."/>
        </authorList>
    </citation>
    <scope>NUCLEOTIDE SEQUENCE [LARGE SCALE GENOMIC DNA]</scope>
    <source>
        <strain evidence="7 8">DSM 25478</strain>
    </source>
</reference>
<dbReference type="OrthoDB" id="9808773at2"/>
<comment type="caution">
    <text evidence="6">Lacks conserved residue(s) required for the propagation of feature annotation.</text>
</comment>
<dbReference type="Gene3D" id="3.40.50.150">
    <property type="entry name" value="Vaccinia Virus protein VP39"/>
    <property type="match status" value="1"/>
</dbReference>
<protein>
    <recommendedName>
        <fullName evidence="6">Ribosomal RNA small subunit methyltransferase G</fullName>
        <ecNumber evidence="6">2.1.1.-</ecNumber>
    </recommendedName>
    <alternativeName>
        <fullName evidence="6">16S rRNA 7-methylguanosine methyltransferase</fullName>
        <shortName evidence="6">16S rRNA m7G methyltransferase</shortName>
    </alternativeName>
</protein>
<dbReference type="NCBIfam" id="TIGR00138">
    <property type="entry name" value="rsmG_gidB"/>
    <property type="match status" value="1"/>
</dbReference>
<keyword evidence="3 6" id="KW-0489">Methyltransferase</keyword>
<dbReference type="EMBL" id="PGFE01000005">
    <property type="protein sequence ID" value="PJJ69141.1"/>
    <property type="molecule type" value="Genomic_DNA"/>
</dbReference>
<comment type="similarity">
    <text evidence="6">Belongs to the methyltransferase superfamily. RNA methyltransferase RsmG family.</text>
</comment>